<comment type="caution">
    <text evidence="2">The sequence shown here is derived from an EMBL/GenBank/DDBJ whole genome shotgun (WGS) entry which is preliminary data.</text>
</comment>
<organism evidence="2 3">
    <name type="scientific">Niabella ginsengisoli</name>
    <dbReference type="NCBI Taxonomy" id="522298"/>
    <lineage>
        <taxon>Bacteria</taxon>
        <taxon>Pseudomonadati</taxon>
        <taxon>Bacteroidota</taxon>
        <taxon>Chitinophagia</taxon>
        <taxon>Chitinophagales</taxon>
        <taxon>Chitinophagaceae</taxon>
        <taxon>Niabella</taxon>
    </lineage>
</organism>
<evidence type="ECO:0008006" key="4">
    <source>
        <dbReference type="Google" id="ProtNLM"/>
    </source>
</evidence>
<feature type="transmembrane region" description="Helical" evidence="1">
    <location>
        <begin position="76"/>
        <end position="98"/>
    </location>
</feature>
<dbReference type="RefSeq" id="WP_240830167.1">
    <property type="nucleotide sequence ID" value="NZ_JAKWBL010000002.1"/>
</dbReference>
<keyword evidence="3" id="KW-1185">Reference proteome</keyword>
<keyword evidence="1" id="KW-0812">Transmembrane</keyword>
<proteinExistence type="predicted"/>
<dbReference type="EMBL" id="JAKWBL010000002">
    <property type="protein sequence ID" value="MCH5598505.1"/>
    <property type="molecule type" value="Genomic_DNA"/>
</dbReference>
<sequence>MLVTIKQIWFPALITSLLIGGTYPLTQVYQHMQDKKDGIITLSYKLGVKGTFIFCATVLIVALLLLIIYFLRSDQIVALLIYAISMLPVGIYLTTWFLKVIKDIKNANFKNLMKMNYIASICSSIAFICIF</sequence>
<evidence type="ECO:0000313" key="3">
    <source>
        <dbReference type="Proteomes" id="UP001202248"/>
    </source>
</evidence>
<name>A0ABS9SJI1_9BACT</name>
<accession>A0ABS9SJI1</accession>
<dbReference type="Proteomes" id="UP001202248">
    <property type="component" value="Unassembled WGS sequence"/>
</dbReference>
<evidence type="ECO:0000256" key="1">
    <source>
        <dbReference type="SAM" id="Phobius"/>
    </source>
</evidence>
<keyword evidence="1" id="KW-0472">Membrane</keyword>
<feature type="transmembrane region" description="Helical" evidence="1">
    <location>
        <begin position="46"/>
        <end position="70"/>
    </location>
</feature>
<feature type="transmembrane region" description="Helical" evidence="1">
    <location>
        <begin position="6"/>
        <end position="25"/>
    </location>
</feature>
<reference evidence="2 3" key="1">
    <citation type="submission" date="2022-02" db="EMBL/GenBank/DDBJ databases">
        <authorList>
            <person name="Min J."/>
        </authorList>
    </citation>
    <scope>NUCLEOTIDE SEQUENCE [LARGE SCALE GENOMIC DNA]</scope>
    <source>
        <strain evidence="2 3">GR10-1</strain>
    </source>
</reference>
<protein>
    <recommendedName>
        <fullName evidence="4">DUF4149 domain-containing protein</fullName>
    </recommendedName>
</protein>
<evidence type="ECO:0000313" key="2">
    <source>
        <dbReference type="EMBL" id="MCH5598505.1"/>
    </source>
</evidence>
<gene>
    <name evidence="2" type="ORF">MKP09_11590</name>
</gene>
<keyword evidence="1" id="KW-1133">Transmembrane helix</keyword>